<feature type="compositionally biased region" description="Gly residues" evidence="2">
    <location>
        <begin position="41"/>
        <end position="93"/>
    </location>
</feature>
<dbReference type="PANTHER" id="PTHR30483">
    <property type="entry name" value="LEUCINE-SPECIFIC-BINDING PROTEIN"/>
    <property type="match status" value="1"/>
</dbReference>
<name>M0LXS6_9EURY</name>
<evidence type="ECO:0000259" key="3">
    <source>
        <dbReference type="Pfam" id="PF13458"/>
    </source>
</evidence>
<reference evidence="4 5" key="1">
    <citation type="journal article" date="2014" name="PLoS Genet.">
        <title>Phylogenetically driven sequencing of extremely halophilic archaea reveals strategies for static and dynamic osmo-response.</title>
        <authorList>
            <person name="Becker E.A."/>
            <person name="Seitzer P.M."/>
            <person name="Tritt A."/>
            <person name="Larsen D."/>
            <person name="Krusor M."/>
            <person name="Yao A.I."/>
            <person name="Wu D."/>
            <person name="Madern D."/>
            <person name="Eisen J.A."/>
            <person name="Darling A.E."/>
            <person name="Facciotti M.T."/>
        </authorList>
    </citation>
    <scope>NUCLEOTIDE SEQUENCE [LARGE SCALE GENOMIC DNA]</scope>
    <source>
        <strain evidence="4 5">100A6</strain>
    </source>
</reference>
<dbReference type="Gene3D" id="3.40.50.2300">
    <property type="match status" value="2"/>
</dbReference>
<keyword evidence="1" id="KW-0732">Signal</keyword>
<organism evidence="4 5">
    <name type="scientific">Halococcus hamelinensis 100A6</name>
    <dbReference type="NCBI Taxonomy" id="1132509"/>
    <lineage>
        <taxon>Archaea</taxon>
        <taxon>Methanobacteriati</taxon>
        <taxon>Methanobacteriota</taxon>
        <taxon>Stenosarchaea group</taxon>
        <taxon>Halobacteria</taxon>
        <taxon>Halobacteriales</taxon>
        <taxon>Halococcaceae</taxon>
        <taxon>Halococcus</taxon>
    </lineage>
</organism>
<dbReference type="InterPro" id="IPR051010">
    <property type="entry name" value="BCAA_transport"/>
</dbReference>
<dbReference type="PROSITE" id="PS51257">
    <property type="entry name" value="PROKAR_LIPOPROTEIN"/>
    <property type="match status" value="1"/>
</dbReference>
<evidence type="ECO:0000313" key="5">
    <source>
        <dbReference type="Proteomes" id="UP000011566"/>
    </source>
</evidence>
<dbReference type="eggNOG" id="arCOG01021">
    <property type="taxonomic scope" value="Archaea"/>
</dbReference>
<keyword evidence="5" id="KW-1185">Reference proteome</keyword>
<feature type="region of interest" description="Disordered" evidence="2">
    <location>
        <begin position="41"/>
        <end position="99"/>
    </location>
</feature>
<dbReference type="EMBL" id="AOMB01000030">
    <property type="protein sequence ID" value="EMA38392.1"/>
    <property type="molecule type" value="Genomic_DNA"/>
</dbReference>
<sequence length="487" mass="48407">MTSSTKCFGIMSRDHKRREFLAALGVAGIAGVAGCASDDGGSGGNGTSGGGSGSGGEGTGGGGGETGGGGSGTSGGEGGTSSGSGGGGGGSGGRSIKVGVLQPTTGDLASVGQPIQQAALLPARQLSDSDLGFPIDTQTEDTQTDPQAGITAAQSLVDGGYPSITGAASSETTIQVAQEVTIPNQVVLVSPASTSPDITDLQDNGYVYRTPPSDALQGQVLAQVANERVSASTVSVMYVNNSYGQALADSFVQAFGEGNVPAQVSFEKAQSSYTSKLQQAMSSSPDGLLVIGYPESGNQLFRDYYSNYSRDTTIMVTDGLRDPELPGNVGQSMTNVIGTAPLAAGPAQEFFTNAFQEQYGNEPGVFTSQAYDATAVQILANAAAGENSGPAVQEHVAAVANPGGTAVGPENLAEGVRMAASGEAINYQGASSSVNFDDNGDVESVTYEVFAYAEDGSIEQEDTVEFSAGGGGGSGASGNSSANATSG</sequence>
<dbReference type="PANTHER" id="PTHR30483:SF6">
    <property type="entry name" value="PERIPLASMIC BINDING PROTEIN OF ABC TRANSPORTER FOR NATURAL AMINO ACIDS"/>
    <property type="match status" value="1"/>
</dbReference>
<evidence type="ECO:0000256" key="2">
    <source>
        <dbReference type="SAM" id="MobiDB-lite"/>
    </source>
</evidence>
<dbReference type="OrthoDB" id="21336at2157"/>
<proteinExistence type="predicted"/>
<feature type="region of interest" description="Disordered" evidence="2">
    <location>
        <begin position="458"/>
        <end position="487"/>
    </location>
</feature>
<dbReference type="SUPFAM" id="SSF53822">
    <property type="entry name" value="Periplasmic binding protein-like I"/>
    <property type="match status" value="1"/>
</dbReference>
<feature type="compositionally biased region" description="Low complexity" evidence="2">
    <location>
        <begin position="477"/>
        <end position="487"/>
    </location>
</feature>
<dbReference type="CDD" id="cd06346">
    <property type="entry name" value="PBP1_ABC_ligand_binding-like"/>
    <property type="match status" value="1"/>
</dbReference>
<gene>
    <name evidence="4" type="ORF">C447_09557</name>
</gene>
<protein>
    <submittedName>
        <fullName evidence="4">Putative extracellular ligand binding protein</fullName>
    </submittedName>
</protein>
<dbReference type="Pfam" id="PF13458">
    <property type="entry name" value="Peripla_BP_6"/>
    <property type="match status" value="1"/>
</dbReference>
<dbReference type="InterPro" id="IPR028081">
    <property type="entry name" value="Leu-bd"/>
</dbReference>
<evidence type="ECO:0000313" key="4">
    <source>
        <dbReference type="EMBL" id="EMA38392.1"/>
    </source>
</evidence>
<evidence type="ECO:0000256" key="1">
    <source>
        <dbReference type="ARBA" id="ARBA00022729"/>
    </source>
</evidence>
<feature type="domain" description="Leucine-binding protein" evidence="3">
    <location>
        <begin position="95"/>
        <end position="395"/>
    </location>
</feature>
<dbReference type="Proteomes" id="UP000011566">
    <property type="component" value="Unassembled WGS sequence"/>
</dbReference>
<dbReference type="AlphaFoldDB" id="M0LXS6"/>
<comment type="caution">
    <text evidence="4">The sequence shown here is derived from an EMBL/GenBank/DDBJ whole genome shotgun (WGS) entry which is preliminary data.</text>
</comment>
<dbReference type="InterPro" id="IPR028082">
    <property type="entry name" value="Peripla_BP_I"/>
</dbReference>
<dbReference type="PATRIC" id="fig|1132509.6.peg.2155"/>
<accession>M0LXS6</accession>